<dbReference type="EMBL" id="KI912116">
    <property type="protein sequence ID" value="ETS77025.1"/>
    <property type="molecule type" value="Genomic_DNA"/>
</dbReference>
<dbReference type="OrthoDB" id="76293at2759"/>
<keyword evidence="11 16" id="KW-1133">Transmembrane helix</keyword>
<keyword evidence="9 15" id="KW-0378">Hydrolase</keyword>
<proteinExistence type="inferred from homology"/>
<evidence type="ECO:0000256" key="7">
    <source>
        <dbReference type="ARBA" id="ARBA00022692"/>
    </source>
</evidence>
<dbReference type="InterPro" id="IPR001261">
    <property type="entry name" value="ArgE/DapE_CS"/>
</dbReference>
<evidence type="ECO:0000259" key="17">
    <source>
        <dbReference type="Pfam" id="PF04389"/>
    </source>
</evidence>
<comment type="subcellular location">
    <subcellularLocation>
        <location evidence="3">Vacuole membrane</location>
        <topology evidence="3">Multi-pass membrane protein</topology>
    </subcellularLocation>
</comment>
<evidence type="ECO:0000256" key="1">
    <source>
        <dbReference type="ARBA" id="ARBA00001947"/>
    </source>
</evidence>
<dbReference type="AlphaFoldDB" id="W3WT42"/>
<evidence type="ECO:0000256" key="3">
    <source>
        <dbReference type="ARBA" id="ARBA00004128"/>
    </source>
</evidence>
<dbReference type="EC" id="3.4.-.-" evidence="15"/>
<keyword evidence="14" id="KW-0325">Glycoprotein</keyword>
<evidence type="ECO:0000256" key="13">
    <source>
        <dbReference type="ARBA" id="ARBA00023136"/>
    </source>
</evidence>
<dbReference type="InterPro" id="IPR007484">
    <property type="entry name" value="Peptidase_M28"/>
</dbReference>
<dbReference type="SUPFAM" id="SSF53187">
    <property type="entry name" value="Zn-dependent exopeptidases"/>
    <property type="match status" value="1"/>
</dbReference>
<evidence type="ECO:0000256" key="2">
    <source>
        <dbReference type="ARBA" id="ARBA00003273"/>
    </source>
</evidence>
<organism evidence="18 19">
    <name type="scientific">Pestalotiopsis fici (strain W106-1 / CGMCC3.15140)</name>
    <dbReference type="NCBI Taxonomy" id="1229662"/>
    <lineage>
        <taxon>Eukaryota</taxon>
        <taxon>Fungi</taxon>
        <taxon>Dikarya</taxon>
        <taxon>Ascomycota</taxon>
        <taxon>Pezizomycotina</taxon>
        <taxon>Sordariomycetes</taxon>
        <taxon>Xylariomycetidae</taxon>
        <taxon>Amphisphaeriales</taxon>
        <taxon>Sporocadaceae</taxon>
        <taxon>Pestalotiopsis</taxon>
    </lineage>
</organism>
<dbReference type="GeneID" id="19275912"/>
<keyword evidence="13 16" id="KW-0472">Membrane</keyword>
<evidence type="ECO:0000256" key="16">
    <source>
        <dbReference type="SAM" id="Phobius"/>
    </source>
</evidence>
<gene>
    <name evidence="18" type="ORF">PFICI_10899</name>
</gene>
<evidence type="ECO:0000256" key="6">
    <source>
        <dbReference type="ARBA" id="ARBA00022670"/>
    </source>
</evidence>
<keyword evidence="19" id="KW-1185">Reference proteome</keyword>
<keyword evidence="8 15" id="KW-0479">Metal-binding</keyword>
<dbReference type="HOGENOM" id="CLU_006412_0_0_1"/>
<evidence type="ECO:0000256" key="11">
    <source>
        <dbReference type="ARBA" id="ARBA00022989"/>
    </source>
</evidence>
<evidence type="ECO:0000313" key="19">
    <source>
        <dbReference type="Proteomes" id="UP000030651"/>
    </source>
</evidence>
<dbReference type="PROSITE" id="PS00758">
    <property type="entry name" value="ARGE_DAPE_CPG2_1"/>
    <property type="match status" value="1"/>
</dbReference>
<keyword evidence="10 15" id="KW-0862">Zinc</keyword>
<dbReference type="Pfam" id="PF04389">
    <property type="entry name" value="Peptidase_M28"/>
    <property type="match status" value="1"/>
</dbReference>
<reference evidence="19" key="1">
    <citation type="journal article" date="2015" name="BMC Genomics">
        <title>Genomic and transcriptomic analysis of the endophytic fungus Pestalotiopsis fici reveals its lifestyle and high potential for synthesis of natural products.</title>
        <authorList>
            <person name="Wang X."/>
            <person name="Zhang X."/>
            <person name="Liu L."/>
            <person name="Xiang M."/>
            <person name="Wang W."/>
            <person name="Sun X."/>
            <person name="Che Y."/>
            <person name="Guo L."/>
            <person name="Liu G."/>
            <person name="Guo L."/>
            <person name="Wang C."/>
            <person name="Yin W.B."/>
            <person name="Stadler M."/>
            <person name="Zhang X."/>
            <person name="Liu X."/>
        </authorList>
    </citation>
    <scope>NUCLEOTIDE SEQUENCE [LARGE SCALE GENOMIC DNA]</scope>
    <source>
        <strain evidence="19">W106-1 / CGMCC3.15140</strain>
    </source>
</reference>
<dbReference type="Gene3D" id="3.40.630.10">
    <property type="entry name" value="Zn peptidases"/>
    <property type="match status" value="1"/>
</dbReference>
<dbReference type="PANTHER" id="PTHR12147:SF58">
    <property type="entry name" value="VACUOLAR MEMBRANE PROTEASE"/>
    <property type="match status" value="1"/>
</dbReference>
<name>W3WT42_PESFW</name>
<sequence length="333" mass="36175">MANPFAFRPAQVTFWVIIYFLLLVPLIYLHDSVPDAPSLSPAPGINLTQAWSDLMVLTNDFHPFNSHENDAVRDWLLDRLKDIQRQNDAGISMVIFDDNVSNVTVVDSSNQGSAPVLIGSRSKAQNIGTYYEGNNIVVYIPGKDDPQGLWKEHGDQSRETSNSTANAGVLISAHFDTSPTSVGAADDGVGLISILQMVSYFALPKNQPRNGIVALLNNNKEGGLWGARAFQKHPLKSFCRTFLNLDAVGIGGKAVLLRATSLGAANAYKSVPSPFGTVLSSEAYDLGLVEGHTDYNIFATELGMQGLDLGFYGSQSRYHTKEDDVQHISVDSI</sequence>
<dbReference type="InterPro" id="IPR045175">
    <property type="entry name" value="M28_fam"/>
</dbReference>
<dbReference type="GO" id="GO:0006508">
    <property type="term" value="P:proteolysis"/>
    <property type="evidence" value="ECO:0007669"/>
    <property type="project" value="UniProtKB-KW"/>
</dbReference>
<keyword evidence="6 15" id="KW-0645">Protease</keyword>
<dbReference type="Proteomes" id="UP000030651">
    <property type="component" value="Unassembled WGS sequence"/>
</dbReference>
<dbReference type="GO" id="GO:0008235">
    <property type="term" value="F:metalloexopeptidase activity"/>
    <property type="evidence" value="ECO:0007669"/>
    <property type="project" value="InterPro"/>
</dbReference>
<evidence type="ECO:0000256" key="5">
    <source>
        <dbReference type="ARBA" id="ARBA00022554"/>
    </source>
</evidence>
<dbReference type="PANTHER" id="PTHR12147">
    <property type="entry name" value="METALLOPEPTIDASE M28 FAMILY MEMBER"/>
    <property type="match status" value="1"/>
</dbReference>
<keyword evidence="7 16" id="KW-0812">Transmembrane</keyword>
<comment type="similarity">
    <text evidence="4 15">Belongs to the peptidase M28 family.</text>
</comment>
<keyword evidence="12" id="KW-0482">Metalloprotease</keyword>
<evidence type="ECO:0000256" key="14">
    <source>
        <dbReference type="ARBA" id="ARBA00023180"/>
    </source>
</evidence>
<dbReference type="RefSeq" id="XP_007837671.1">
    <property type="nucleotide sequence ID" value="XM_007839480.1"/>
</dbReference>
<evidence type="ECO:0000313" key="18">
    <source>
        <dbReference type="EMBL" id="ETS77025.1"/>
    </source>
</evidence>
<feature type="transmembrane region" description="Helical" evidence="16">
    <location>
        <begin position="12"/>
        <end position="30"/>
    </location>
</feature>
<evidence type="ECO:0000256" key="10">
    <source>
        <dbReference type="ARBA" id="ARBA00022833"/>
    </source>
</evidence>
<evidence type="ECO:0000256" key="15">
    <source>
        <dbReference type="RuleBase" id="RU361240"/>
    </source>
</evidence>
<evidence type="ECO:0000256" key="4">
    <source>
        <dbReference type="ARBA" id="ARBA00010918"/>
    </source>
</evidence>
<dbReference type="GO" id="GO:0005774">
    <property type="term" value="C:vacuolar membrane"/>
    <property type="evidence" value="ECO:0007669"/>
    <property type="project" value="UniProtKB-SubCell"/>
</dbReference>
<dbReference type="KEGG" id="pfy:PFICI_10899"/>
<evidence type="ECO:0000256" key="12">
    <source>
        <dbReference type="ARBA" id="ARBA00023049"/>
    </source>
</evidence>
<protein>
    <recommendedName>
        <fullName evidence="15">Peptide hydrolase</fullName>
        <ecNumber evidence="15">3.4.-.-</ecNumber>
    </recommendedName>
</protein>
<evidence type="ECO:0000256" key="9">
    <source>
        <dbReference type="ARBA" id="ARBA00022801"/>
    </source>
</evidence>
<dbReference type="OMA" id="FNSHEND"/>
<dbReference type="eggNOG" id="KOG2194">
    <property type="taxonomic scope" value="Eukaryota"/>
</dbReference>
<accession>W3WT42</accession>
<evidence type="ECO:0000256" key="8">
    <source>
        <dbReference type="ARBA" id="ARBA00022723"/>
    </source>
</evidence>
<comment type="function">
    <text evidence="2">May be involved in vacuolar sorting and osmoregulation.</text>
</comment>
<comment type="cofactor">
    <cofactor evidence="1">
        <name>Zn(2+)</name>
        <dbReference type="ChEBI" id="CHEBI:29105"/>
    </cofactor>
</comment>
<dbReference type="STRING" id="1229662.W3WT42"/>
<keyword evidence="5" id="KW-0926">Vacuole</keyword>
<dbReference type="InParanoid" id="W3WT42"/>
<dbReference type="GO" id="GO:0046872">
    <property type="term" value="F:metal ion binding"/>
    <property type="evidence" value="ECO:0007669"/>
    <property type="project" value="UniProtKB-KW"/>
</dbReference>
<feature type="domain" description="Peptidase M28" evidence="17">
    <location>
        <begin position="163"/>
        <end position="332"/>
    </location>
</feature>